<protein>
    <submittedName>
        <fullName evidence="1">Uncharacterized protein</fullName>
    </submittedName>
</protein>
<sequence>MKKNDIIWLLVILCGCVGVVISGRAVEQDYKRDLNVLELNGSPYGELIGISVQDAVHLLIHAGQGHEHLKEGESCEVCGETHGVVRGQGWSLSDCKWKLQNLEKDVRANNSPTPHVGAAYAFEMKRAGELVEMAYELDPTNYANFNALSYFYASSLLKYEGAESGFEAVLALSQRTLEECDKKPLDVNDALTAASATESILIYKTSLSGGMEGVEAYLPYYQEHVSRVQRCHWVIEQSKLNGAFDGLSESRKAELVERVQQFNYLLNQYALKVRAYKQELRGKKSLPE</sequence>
<dbReference type="AlphaFoldDB" id="A0A1M6RJ57"/>
<dbReference type="Proteomes" id="UP000184510">
    <property type="component" value="Unassembled WGS sequence"/>
</dbReference>
<reference evidence="1 2" key="1">
    <citation type="submission" date="2016-11" db="EMBL/GenBank/DDBJ databases">
        <authorList>
            <person name="Jaros S."/>
            <person name="Januszkiewicz K."/>
            <person name="Wedrychowicz H."/>
        </authorList>
    </citation>
    <scope>NUCLEOTIDE SEQUENCE [LARGE SCALE GENOMIC DNA]</scope>
    <source>
        <strain evidence="1 2">DSM 18772</strain>
    </source>
</reference>
<evidence type="ECO:0000313" key="1">
    <source>
        <dbReference type="EMBL" id="SHK32483.1"/>
    </source>
</evidence>
<keyword evidence="2" id="KW-1185">Reference proteome</keyword>
<evidence type="ECO:0000313" key="2">
    <source>
        <dbReference type="Proteomes" id="UP000184510"/>
    </source>
</evidence>
<dbReference type="RefSeq" id="WP_143185159.1">
    <property type="nucleotide sequence ID" value="NZ_FQYR01000008.1"/>
</dbReference>
<dbReference type="EMBL" id="FQYR01000008">
    <property type="protein sequence ID" value="SHK32483.1"/>
    <property type="molecule type" value="Genomic_DNA"/>
</dbReference>
<organism evidence="1 2">
    <name type="scientific">Rubritalea squalenifaciens DSM 18772</name>
    <dbReference type="NCBI Taxonomy" id="1123071"/>
    <lineage>
        <taxon>Bacteria</taxon>
        <taxon>Pseudomonadati</taxon>
        <taxon>Verrucomicrobiota</taxon>
        <taxon>Verrucomicrobiia</taxon>
        <taxon>Verrucomicrobiales</taxon>
        <taxon>Rubritaleaceae</taxon>
        <taxon>Rubritalea</taxon>
    </lineage>
</organism>
<dbReference type="OrthoDB" id="196845at2"/>
<dbReference type="PROSITE" id="PS51257">
    <property type="entry name" value="PROKAR_LIPOPROTEIN"/>
    <property type="match status" value="1"/>
</dbReference>
<accession>A0A1M6RJ57</accession>
<name>A0A1M6RJ57_9BACT</name>
<dbReference type="InParanoid" id="A0A1M6RJ57"/>
<proteinExistence type="predicted"/>
<gene>
    <name evidence="1" type="ORF">SAMN02745181_3615</name>
</gene>
<dbReference type="STRING" id="1123071.SAMN02745181_3615"/>